<feature type="non-terminal residue" evidence="1">
    <location>
        <position position="1"/>
    </location>
</feature>
<gene>
    <name evidence="1" type="ORF">PENTCL1PPCAC_19661</name>
</gene>
<name>A0AAV5TSX2_9BILA</name>
<evidence type="ECO:0000313" key="2">
    <source>
        <dbReference type="Proteomes" id="UP001432027"/>
    </source>
</evidence>
<organism evidence="1 2">
    <name type="scientific">Pristionchus entomophagus</name>
    <dbReference type="NCBI Taxonomy" id="358040"/>
    <lineage>
        <taxon>Eukaryota</taxon>
        <taxon>Metazoa</taxon>
        <taxon>Ecdysozoa</taxon>
        <taxon>Nematoda</taxon>
        <taxon>Chromadorea</taxon>
        <taxon>Rhabditida</taxon>
        <taxon>Rhabditina</taxon>
        <taxon>Diplogasteromorpha</taxon>
        <taxon>Diplogasteroidea</taxon>
        <taxon>Neodiplogasteridae</taxon>
        <taxon>Pristionchus</taxon>
    </lineage>
</organism>
<dbReference type="Proteomes" id="UP001432027">
    <property type="component" value="Unassembled WGS sequence"/>
</dbReference>
<evidence type="ECO:0000313" key="1">
    <source>
        <dbReference type="EMBL" id="GMS97486.1"/>
    </source>
</evidence>
<keyword evidence="2" id="KW-1185">Reference proteome</keyword>
<protein>
    <submittedName>
        <fullName evidence="1">Uncharacterized protein</fullName>
    </submittedName>
</protein>
<proteinExistence type="predicted"/>
<dbReference type="EMBL" id="BTSX01000004">
    <property type="protein sequence ID" value="GMS97486.1"/>
    <property type="molecule type" value="Genomic_DNA"/>
</dbReference>
<accession>A0AAV5TSX2</accession>
<reference evidence="1" key="1">
    <citation type="submission" date="2023-10" db="EMBL/GenBank/DDBJ databases">
        <title>Genome assembly of Pristionchus species.</title>
        <authorList>
            <person name="Yoshida K."/>
            <person name="Sommer R.J."/>
        </authorList>
    </citation>
    <scope>NUCLEOTIDE SEQUENCE</scope>
    <source>
        <strain evidence="1">RS0144</strain>
    </source>
</reference>
<dbReference type="AlphaFoldDB" id="A0AAV5TSX2"/>
<feature type="non-terminal residue" evidence="1">
    <location>
        <position position="100"/>
    </location>
</feature>
<comment type="caution">
    <text evidence="1">The sequence shown here is derived from an EMBL/GenBank/DDBJ whole genome shotgun (WGS) entry which is preliminary data.</text>
</comment>
<sequence length="100" mass="10980">CPENPSTKTLPCILLTLECAIIDSSYHPLSHQSGLCENNAPEITASFIATHSLIYRVSTEVCYLVDDALVNTSLVIPHSGVNSYWFGTTIYCKIDNCNNN</sequence>